<dbReference type="Proteomes" id="UP000681967">
    <property type="component" value="Unassembled WGS sequence"/>
</dbReference>
<feature type="region of interest" description="Disordered" evidence="1">
    <location>
        <begin position="38"/>
        <end position="114"/>
    </location>
</feature>
<dbReference type="EMBL" id="CAJOBH010226613">
    <property type="protein sequence ID" value="CAF5053477.1"/>
    <property type="molecule type" value="Genomic_DNA"/>
</dbReference>
<evidence type="ECO:0000313" key="2">
    <source>
        <dbReference type="EMBL" id="CAF5053477.1"/>
    </source>
</evidence>
<proteinExistence type="predicted"/>
<comment type="caution">
    <text evidence="2">The sequence shown here is derived from an EMBL/GenBank/DDBJ whole genome shotgun (WGS) entry which is preliminary data.</text>
</comment>
<feature type="compositionally biased region" description="Polar residues" evidence="1">
    <location>
        <begin position="92"/>
        <end position="114"/>
    </location>
</feature>
<sequence length="114" mass="12746">MSSVDETLVETNVAQIRNRLLEDFDVSEINANLSSCVNIDEDPLDSDYETDESDHIDRQKINIIPPRRNSTQVTSQKTEYPTRSARDKPSSARVTPSPTPSKKSAENSKTCSTM</sequence>
<gene>
    <name evidence="2" type="ORF">BYL167_LOCUS58364</name>
</gene>
<dbReference type="AlphaFoldDB" id="A0A8S3EG46"/>
<evidence type="ECO:0000313" key="3">
    <source>
        <dbReference type="Proteomes" id="UP000681967"/>
    </source>
</evidence>
<feature type="compositionally biased region" description="Acidic residues" evidence="1">
    <location>
        <begin position="39"/>
        <end position="52"/>
    </location>
</feature>
<reference evidence="2" key="1">
    <citation type="submission" date="2021-02" db="EMBL/GenBank/DDBJ databases">
        <authorList>
            <person name="Nowell W R."/>
        </authorList>
    </citation>
    <scope>NUCLEOTIDE SEQUENCE</scope>
</reference>
<evidence type="ECO:0000256" key="1">
    <source>
        <dbReference type="SAM" id="MobiDB-lite"/>
    </source>
</evidence>
<protein>
    <submittedName>
        <fullName evidence="2">Uncharacterized protein</fullName>
    </submittedName>
</protein>
<organism evidence="2 3">
    <name type="scientific">Rotaria magnacalcarata</name>
    <dbReference type="NCBI Taxonomy" id="392030"/>
    <lineage>
        <taxon>Eukaryota</taxon>
        <taxon>Metazoa</taxon>
        <taxon>Spiralia</taxon>
        <taxon>Gnathifera</taxon>
        <taxon>Rotifera</taxon>
        <taxon>Eurotatoria</taxon>
        <taxon>Bdelloidea</taxon>
        <taxon>Philodinida</taxon>
        <taxon>Philodinidae</taxon>
        <taxon>Rotaria</taxon>
    </lineage>
</organism>
<accession>A0A8S3EG46</accession>
<feature type="compositionally biased region" description="Polar residues" evidence="1">
    <location>
        <begin position="68"/>
        <end position="81"/>
    </location>
</feature>
<name>A0A8S3EG46_9BILA</name>